<keyword evidence="4" id="KW-1185">Reference proteome</keyword>
<evidence type="ECO:0000313" key="3">
    <source>
        <dbReference type="EMBL" id="CBQ70178.1"/>
    </source>
</evidence>
<dbReference type="eggNOG" id="ENOG502QUVE">
    <property type="taxonomic scope" value="Eukaryota"/>
</dbReference>
<dbReference type="PANTHER" id="PTHR45982">
    <property type="entry name" value="REGULATOR OF CHROMOSOME CONDENSATION"/>
    <property type="match status" value="1"/>
</dbReference>
<proteinExistence type="predicted"/>
<dbReference type="VEuPathDB" id="FungiDB:sr16383"/>
<dbReference type="InterPro" id="IPR051553">
    <property type="entry name" value="Ran_GTPase-activating"/>
</dbReference>
<gene>
    <name evidence="3" type="ORF">sr16383</name>
</gene>
<evidence type="ECO:0000313" key="4">
    <source>
        <dbReference type="Proteomes" id="UP000008867"/>
    </source>
</evidence>
<dbReference type="InterPro" id="IPR036047">
    <property type="entry name" value="F-box-like_dom_sf"/>
</dbReference>
<dbReference type="EMBL" id="FQ311440">
    <property type="protein sequence ID" value="CBQ70178.1"/>
    <property type="molecule type" value="Genomic_DNA"/>
</dbReference>
<accession>E6ZSH1</accession>
<protein>
    <submittedName>
        <fullName evidence="3">Uncharacterized protein</fullName>
    </submittedName>
</protein>
<dbReference type="GO" id="GO:0005737">
    <property type="term" value="C:cytoplasm"/>
    <property type="evidence" value="ECO:0007669"/>
    <property type="project" value="TreeGrafter"/>
</dbReference>
<dbReference type="InterPro" id="IPR009091">
    <property type="entry name" value="RCC1/BLIP-II"/>
</dbReference>
<dbReference type="PANTHER" id="PTHR45982:SF3">
    <property type="entry name" value="F-BOX PROTEIN POF9"/>
    <property type="match status" value="1"/>
</dbReference>
<dbReference type="GO" id="GO:0005085">
    <property type="term" value="F:guanyl-nucleotide exchange factor activity"/>
    <property type="evidence" value="ECO:0007669"/>
    <property type="project" value="TreeGrafter"/>
</dbReference>
<feature type="compositionally biased region" description="Low complexity" evidence="2">
    <location>
        <begin position="609"/>
        <end position="620"/>
    </location>
</feature>
<feature type="region of interest" description="Disordered" evidence="2">
    <location>
        <begin position="541"/>
        <end position="580"/>
    </location>
</feature>
<reference evidence="3 4" key="1">
    <citation type="journal article" date="2010" name="Science">
        <title>Pathogenicity determinants in smut fungi revealed by genome comparison.</title>
        <authorList>
            <person name="Schirawski J."/>
            <person name="Mannhaupt G."/>
            <person name="Muench K."/>
            <person name="Brefort T."/>
            <person name="Schipper K."/>
            <person name="Doehlemann G."/>
            <person name="Di Stasio M."/>
            <person name="Roessel N."/>
            <person name="Mendoza-Mendoza A."/>
            <person name="Pester D."/>
            <person name="Mueller O."/>
            <person name="Winterberg B."/>
            <person name="Meyer E."/>
            <person name="Ghareeb H."/>
            <person name="Wollenberg T."/>
            <person name="Muensterkoetter M."/>
            <person name="Wong P."/>
            <person name="Walter M."/>
            <person name="Stukenbrock E."/>
            <person name="Gueldener U."/>
            <person name="Kahmann R."/>
        </authorList>
    </citation>
    <scope>NUCLEOTIDE SEQUENCE [LARGE SCALE GENOMIC DNA]</scope>
    <source>
        <strain evidence="4">SRZ2</strain>
    </source>
</reference>
<dbReference type="SUPFAM" id="SSF81383">
    <property type="entry name" value="F-box domain"/>
    <property type="match status" value="1"/>
</dbReference>
<sequence>MTAKNPLELPLPVVVDNLLPLLSSRDLTCLRSVSKQAKALVEDELLWKRKVLADFSFPAHATARMGGWFNLYKGLSHPHVYVWGSADNGRMGIDYEELGDRLGSGPHPDAGIPYPMKLRTIGSVPTQARRLGTEQDDEPQLGAVVEIVAGGWSFHARTSTGRVWSWGTMDGERYGGLRASMRHPGTERRTPHLMHDLPPIQSLSGGRCHAVALTYDNRILEWRAWGTIWELEGFPTSITGASSSSAAAGPSTSNIQQLEAGWSFSAVLTHSGQVWLWYSDWSADSFNRAYYRGHPLEEAMYGDPPGNEHLPRLPITVAPVQLPSMEQQQQQQQQQNKQDFGNSDKIVQIAAGEDFVIALTQAGALYRIDLHLPAPTAEDHHAIERLRESMDGADQRDIGAKIHQALMTRFVQTRARWERLSAFEDPAPLPGFDTAWLENKRGVRGTVGKISHISAHFRQFVAFYTVQPDVGEAEAEEAQTLVLLGTSTSAEPQLIPELQARGVIKVTMGDYHYGALTQKGEILTWGAWSRGALGNWPAPWRPTAATTAHEAESEDQAAPEAQEVGEQGEGDEGDRGWFGNLVPLPRMFGAPQRGAFQPRIGFAGRGRVGRAAAAPRPAGPSQGDVATPTLIHIHPEPAGEGATQSDGTPFAFDLAFAGWHSSALVMDAPAAGS</sequence>
<dbReference type="HOGENOM" id="CLU_017519_0_0_1"/>
<dbReference type="AlphaFoldDB" id="E6ZSH1"/>
<name>E6ZSH1_SPORE</name>
<feature type="region of interest" description="Disordered" evidence="2">
    <location>
        <begin position="607"/>
        <end position="628"/>
    </location>
</feature>
<evidence type="ECO:0000256" key="1">
    <source>
        <dbReference type="PROSITE-ProRule" id="PRU00235"/>
    </source>
</evidence>
<feature type="repeat" description="RCC1" evidence="1">
    <location>
        <begin position="161"/>
        <end position="216"/>
    </location>
</feature>
<dbReference type="PROSITE" id="PS50012">
    <property type="entry name" value="RCC1_3"/>
    <property type="match status" value="1"/>
</dbReference>
<organism evidence="3 4">
    <name type="scientific">Sporisorium reilianum (strain SRZ2)</name>
    <name type="common">Maize head smut fungus</name>
    <dbReference type="NCBI Taxonomy" id="999809"/>
    <lineage>
        <taxon>Eukaryota</taxon>
        <taxon>Fungi</taxon>
        <taxon>Dikarya</taxon>
        <taxon>Basidiomycota</taxon>
        <taxon>Ustilaginomycotina</taxon>
        <taxon>Ustilaginomycetes</taxon>
        <taxon>Ustilaginales</taxon>
        <taxon>Ustilaginaceae</taxon>
        <taxon>Sporisorium</taxon>
    </lineage>
</organism>
<dbReference type="InterPro" id="IPR000408">
    <property type="entry name" value="Reg_chr_condens"/>
</dbReference>
<dbReference type="Proteomes" id="UP000008867">
    <property type="component" value="Chromosome 19"/>
</dbReference>
<evidence type="ECO:0000256" key="2">
    <source>
        <dbReference type="SAM" id="MobiDB-lite"/>
    </source>
</evidence>
<dbReference type="OrthoDB" id="61110at2759"/>
<dbReference type="SUPFAM" id="SSF50985">
    <property type="entry name" value="RCC1/BLIP-II"/>
    <property type="match status" value="1"/>
</dbReference>
<dbReference type="Gene3D" id="2.130.10.30">
    <property type="entry name" value="Regulator of chromosome condensation 1/beta-lactamase-inhibitor protein II"/>
    <property type="match status" value="2"/>
</dbReference>